<dbReference type="GeneTree" id="ENSGT00950000182866"/>
<reference evidence="4" key="2">
    <citation type="submission" date="2025-08" db="UniProtKB">
        <authorList>
            <consortium name="Ensembl"/>
        </authorList>
    </citation>
    <scope>IDENTIFICATION</scope>
</reference>
<dbReference type="InterPro" id="IPR013783">
    <property type="entry name" value="Ig-like_fold"/>
</dbReference>
<dbReference type="Ensembl" id="ENSACAT00000002568.4">
    <property type="protein sequence ID" value="ENSACAP00000002503.4"/>
    <property type="gene ID" value="ENSACAG00000002572.4"/>
</dbReference>
<dbReference type="SUPFAM" id="SSF81296">
    <property type="entry name" value="E set domains"/>
    <property type="match status" value="1"/>
</dbReference>
<dbReference type="eggNOG" id="ENOG502QW5F">
    <property type="taxonomic scope" value="Eukaryota"/>
</dbReference>
<proteinExistence type="inferred from homology"/>
<dbReference type="Pfam" id="PF24536">
    <property type="entry name" value="NXPE4_C"/>
    <property type="match status" value="1"/>
</dbReference>
<dbReference type="Proteomes" id="UP000001646">
    <property type="component" value="Unplaced"/>
</dbReference>
<keyword evidence="2" id="KW-1133">Transmembrane helix</keyword>
<dbReference type="HOGENOM" id="CLU_031119_0_0_1"/>
<keyword evidence="2" id="KW-0472">Membrane</keyword>
<comment type="similarity">
    <text evidence="1">Belongs to the NXPE family.</text>
</comment>
<evidence type="ECO:0000313" key="4">
    <source>
        <dbReference type="Ensembl" id="ENSACAP00000002503.4"/>
    </source>
</evidence>
<dbReference type="AlphaFoldDB" id="H9G6F1"/>
<evidence type="ECO:0000259" key="3">
    <source>
        <dbReference type="Pfam" id="PF24536"/>
    </source>
</evidence>
<keyword evidence="5" id="KW-1185">Reference proteome</keyword>
<dbReference type="PANTHER" id="PTHR16165:SF3">
    <property type="entry name" value="NXPE FAMILY MEMBER 1"/>
    <property type="match status" value="1"/>
</dbReference>
<reference evidence="4" key="1">
    <citation type="submission" date="2009-12" db="EMBL/GenBank/DDBJ databases">
        <title>The Genome Sequence of Anolis carolinensis (Green Anole Lizard).</title>
        <authorList>
            <consortium name="The Genome Sequencing Platform"/>
            <person name="Di Palma F."/>
            <person name="Alfoldi J."/>
            <person name="Heiman D."/>
            <person name="Young S."/>
            <person name="Grabherr M."/>
            <person name="Johnson J."/>
            <person name="Lander E.S."/>
            <person name="Lindblad-Toh K."/>
        </authorList>
    </citation>
    <scope>NUCLEOTIDE SEQUENCE [LARGE SCALE GENOMIC DNA]</scope>
    <source>
        <strain evidence="4">JBL SC #1</strain>
    </source>
</reference>
<keyword evidence="2" id="KW-0812">Transmembrane</keyword>
<accession>H9G6F1</accession>
<name>H9G6F1_ANOCA</name>
<dbReference type="PANTHER" id="PTHR16165">
    <property type="entry name" value="NXPE FAMILY MEMBER"/>
    <property type="match status" value="1"/>
</dbReference>
<feature type="transmembrane region" description="Helical" evidence="2">
    <location>
        <begin position="7"/>
        <end position="27"/>
    </location>
</feature>
<protein>
    <recommendedName>
        <fullName evidence="3">NXPE C-terminal domain-containing protein</fullName>
    </recommendedName>
</protein>
<gene>
    <name evidence="4" type="primary">LOC100554261</name>
</gene>
<dbReference type="Pfam" id="PF06312">
    <property type="entry name" value="Neurexophilin"/>
    <property type="match status" value="1"/>
</dbReference>
<dbReference type="InterPro" id="IPR057106">
    <property type="entry name" value="NXPE4_C"/>
</dbReference>
<dbReference type="KEGG" id="acs:100554261"/>
<dbReference type="GeneID" id="100554261"/>
<organism evidence="4 5">
    <name type="scientific">Anolis carolinensis</name>
    <name type="common">Green anole</name>
    <name type="synonym">American chameleon</name>
    <dbReference type="NCBI Taxonomy" id="28377"/>
    <lineage>
        <taxon>Eukaryota</taxon>
        <taxon>Metazoa</taxon>
        <taxon>Chordata</taxon>
        <taxon>Craniata</taxon>
        <taxon>Vertebrata</taxon>
        <taxon>Euteleostomi</taxon>
        <taxon>Lepidosauria</taxon>
        <taxon>Squamata</taxon>
        <taxon>Bifurcata</taxon>
        <taxon>Unidentata</taxon>
        <taxon>Episquamata</taxon>
        <taxon>Toxicofera</taxon>
        <taxon>Iguania</taxon>
        <taxon>Dactyloidae</taxon>
        <taxon>Anolis</taxon>
    </lineage>
</organism>
<reference evidence="4" key="3">
    <citation type="submission" date="2025-09" db="UniProtKB">
        <authorList>
            <consortium name="Ensembl"/>
        </authorList>
    </citation>
    <scope>IDENTIFICATION</scope>
</reference>
<sequence length="586" mass="66166">MPVMSSWKHLVIGFVLGAVTINIYIPFRKSCESVSQMEGTTRQAASEPLTADTLKCSQSFKTKPVPVSDGSSRCLPLEDGLSDQIRMGWIKKRKETKEILAKLDHLMPHVTFSDINKTTSAKNSKVTILNPKDSYCVGDHLMVQLDLYDHSGNRKNYGGDFLRARIYSSSLKAGASGNIKDFGNGTYQVNFTLIWEGDVRVSILLIHPSEGVSALWAARKKGYDKIAFTGKFLNGTSESTAECGFNMTRNAELCEFLDERDQEAFYCLKPKHIPCGALVQLKSYNKPISYLTDLERSLLERSNIGVEIPHRFEEIHVLQCGGNQTKASEKCKFGMSPQFPSGFLWQNQWYPLFCNMSPFNTLEQIQTCLKGKLVYFMGDSTVRQWMESLKTRLTSLVYLNIHNSGKPQKFIAVDTAKDIQIQWKKHGHPFIGSHEYSIKDHSYIARDMDTISGDKDTAVVISLGQHFRPFPVEFFIQRAINVRQAVQRLLLRSPSTRVLIKGENTREMDTDQERFSDFHGYVQNLATKELFQDLNVSFIDAWDMTVACNTQKVHPPDFVVWSAALPFASGQTPAATGKKAEREIQS</sequence>
<dbReference type="OrthoDB" id="2112051at2759"/>
<dbReference type="Gene3D" id="2.60.40.10">
    <property type="entry name" value="Immunoglobulins"/>
    <property type="match status" value="1"/>
</dbReference>
<evidence type="ECO:0000256" key="1">
    <source>
        <dbReference type="ARBA" id="ARBA00005431"/>
    </source>
</evidence>
<evidence type="ECO:0000313" key="5">
    <source>
        <dbReference type="Proteomes" id="UP000001646"/>
    </source>
</evidence>
<feature type="domain" description="NXPE C-terminal" evidence="3">
    <location>
        <begin position="349"/>
        <end position="562"/>
    </location>
</feature>
<dbReference type="InterPro" id="IPR026845">
    <property type="entry name" value="NXPH/NXPE"/>
</dbReference>
<evidence type="ECO:0000256" key="2">
    <source>
        <dbReference type="SAM" id="Phobius"/>
    </source>
</evidence>
<dbReference type="InParanoid" id="H9G6F1"/>
<dbReference type="Bgee" id="ENSACAG00000002572">
    <property type="expression patterns" value="Expressed in lung and 3 other cell types or tissues"/>
</dbReference>
<dbReference type="InterPro" id="IPR014756">
    <property type="entry name" value="Ig_E-set"/>
</dbReference>